<reference evidence="8" key="1">
    <citation type="journal article" date="2023" name="Mol. Phylogenet. Evol.">
        <title>Genome-scale phylogeny and comparative genomics of the fungal order Sordariales.</title>
        <authorList>
            <person name="Hensen N."/>
            <person name="Bonometti L."/>
            <person name="Westerberg I."/>
            <person name="Brannstrom I.O."/>
            <person name="Guillou S."/>
            <person name="Cros-Aarteil S."/>
            <person name="Calhoun S."/>
            <person name="Haridas S."/>
            <person name="Kuo A."/>
            <person name="Mondo S."/>
            <person name="Pangilinan J."/>
            <person name="Riley R."/>
            <person name="LaButti K."/>
            <person name="Andreopoulos B."/>
            <person name="Lipzen A."/>
            <person name="Chen C."/>
            <person name="Yan M."/>
            <person name="Daum C."/>
            <person name="Ng V."/>
            <person name="Clum A."/>
            <person name="Steindorff A."/>
            <person name="Ohm R.A."/>
            <person name="Martin F."/>
            <person name="Silar P."/>
            <person name="Natvig D.O."/>
            <person name="Lalanne C."/>
            <person name="Gautier V."/>
            <person name="Ament-Velasquez S.L."/>
            <person name="Kruys A."/>
            <person name="Hutchinson M.I."/>
            <person name="Powell A.J."/>
            <person name="Barry K."/>
            <person name="Miller A.N."/>
            <person name="Grigoriev I.V."/>
            <person name="Debuchy R."/>
            <person name="Gladieux P."/>
            <person name="Hiltunen Thoren M."/>
            <person name="Johannesson H."/>
        </authorList>
    </citation>
    <scope>NUCLEOTIDE SEQUENCE</scope>
    <source>
        <strain evidence="8">CBS 103.79</strain>
    </source>
</reference>
<evidence type="ECO:0000256" key="2">
    <source>
        <dbReference type="ARBA" id="ARBA00023015"/>
    </source>
</evidence>
<dbReference type="Proteomes" id="UP001303889">
    <property type="component" value="Unassembled WGS sequence"/>
</dbReference>
<dbReference type="PROSITE" id="PS51526">
    <property type="entry name" value="RFX_DBD"/>
    <property type="match status" value="1"/>
</dbReference>
<dbReference type="GO" id="GO:0003677">
    <property type="term" value="F:DNA binding"/>
    <property type="evidence" value="ECO:0007669"/>
    <property type="project" value="InterPro"/>
</dbReference>
<dbReference type="GO" id="GO:0006325">
    <property type="term" value="P:chromatin organization"/>
    <property type="evidence" value="ECO:0007669"/>
    <property type="project" value="UniProtKB-KW"/>
</dbReference>
<feature type="domain" description="ARID" evidence="6">
    <location>
        <begin position="15"/>
        <end position="109"/>
    </location>
</feature>
<dbReference type="SMART" id="SM00501">
    <property type="entry name" value="BRIGHT"/>
    <property type="match status" value="1"/>
</dbReference>
<dbReference type="Gene3D" id="1.10.150.60">
    <property type="entry name" value="ARID DNA-binding domain"/>
    <property type="match status" value="1"/>
</dbReference>
<evidence type="ECO:0000313" key="8">
    <source>
        <dbReference type="EMBL" id="KAK3905253.1"/>
    </source>
</evidence>
<dbReference type="InterPro" id="IPR052406">
    <property type="entry name" value="Chromatin_Remodeling_Comp"/>
</dbReference>
<feature type="compositionally biased region" description="Basic and acidic residues" evidence="5">
    <location>
        <begin position="142"/>
        <end position="163"/>
    </location>
</feature>
<dbReference type="PANTHER" id="PTHR22970">
    <property type="entry name" value="AT-RICH INTERACTIVE DOMAIN-CONTAINING PROTEIN 2"/>
    <property type="match status" value="1"/>
</dbReference>
<evidence type="ECO:0000259" key="7">
    <source>
        <dbReference type="PROSITE" id="PS51526"/>
    </source>
</evidence>
<dbReference type="Gene3D" id="1.25.10.10">
    <property type="entry name" value="Leucine-rich Repeat Variant"/>
    <property type="match status" value="1"/>
</dbReference>
<dbReference type="InterPro" id="IPR036431">
    <property type="entry name" value="ARID_dom_sf"/>
</dbReference>
<evidence type="ECO:0000313" key="9">
    <source>
        <dbReference type="Proteomes" id="UP001303889"/>
    </source>
</evidence>
<dbReference type="PROSITE" id="PS51011">
    <property type="entry name" value="ARID"/>
    <property type="match status" value="1"/>
</dbReference>
<feature type="compositionally biased region" description="Low complexity" evidence="5">
    <location>
        <begin position="850"/>
        <end position="876"/>
    </location>
</feature>
<dbReference type="GO" id="GO:0006355">
    <property type="term" value="P:regulation of DNA-templated transcription"/>
    <property type="evidence" value="ECO:0007669"/>
    <property type="project" value="InterPro"/>
</dbReference>
<keyword evidence="1" id="KW-0156">Chromatin regulator</keyword>
<dbReference type="SUPFAM" id="SSF46774">
    <property type="entry name" value="ARID-like"/>
    <property type="match status" value="1"/>
</dbReference>
<evidence type="ECO:0000256" key="5">
    <source>
        <dbReference type="SAM" id="MobiDB-lite"/>
    </source>
</evidence>
<accession>A0AAN6RWQ0</accession>
<dbReference type="SUPFAM" id="SSF48371">
    <property type="entry name" value="ARM repeat"/>
    <property type="match status" value="1"/>
</dbReference>
<protein>
    <recommendedName>
        <fullName evidence="10">Chromatin structure-remodeling complex subunit rsc9</fullName>
    </recommendedName>
</protein>
<comment type="caution">
    <text evidence="8">The sequence shown here is derived from an EMBL/GenBank/DDBJ whole genome shotgun (WGS) entry which is preliminary data.</text>
</comment>
<organism evidence="8 9">
    <name type="scientific">Staphylotrichum tortipilum</name>
    <dbReference type="NCBI Taxonomy" id="2831512"/>
    <lineage>
        <taxon>Eukaryota</taxon>
        <taxon>Fungi</taxon>
        <taxon>Dikarya</taxon>
        <taxon>Ascomycota</taxon>
        <taxon>Pezizomycotina</taxon>
        <taxon>Sordariomycetes</taxon>
        <taxon>Sordariomycetidae</taxon>
        <taxon>Sordariales</taxon>
        <taxon>Chaetomiaceae</taxon>
        <taxon>Staphylotrichum</taxon>
    </lineage>
</organism>
<keyword evidence="9" id="KW-1185">Reference proteome</keyword>
<dbReference type="SMART" id="SM01014">
    <property type="entry name" value="ARID"/>
    <property type="match status" value="1"/>
</dbReference>
<dbReference type="InterPro" id="IPR003150">
    <property type="entry name" value="DNA-bd_RFX"/>
</dbReference>
<dbReference type="FunFam" id="1.10.150.60:FF:000021">
    <property type="entry name" value="Chromatin structure-remodeling complex subunit rsc9"/>
    <property type="match status" value="1"/>
</dbReference>
<evidence type="ECO:0000256" key="1">
    <source>
        <dbReference type="ARBA" id="ARBA00022853"/>
    </source>
</evidence>
<evidence type="ECO:0000256" key="4">
    <source>
        <dbReference type="ARBA" id="ARBA00023242"/>
    </source>
</evidence>
<feature type="region of interest" description="Disordered" evidence="5">
    <location>
        <begin position="840"/>
        <end position="893"/>
    </location>
</feature>
<dbReference type="GO" id="GO:0016586">
    <property type="term" value="C:RSC-type complex"/>
    <property type="evidence" value="ECO:0007669"/>
    <property type="project" value="TreeGrafter"/>
</dbReference>
<dbReference type="EMBL" id="MU855365">
    <property type="protein sequence ID" value="KAK3905253.1"/>
    <property type="molecule type" value="Genomic_DNA"/>
</dbReference>
<dbReference type="InterPro" id="IPR016024">
    <property type="entry name" value="ARM-type_fold"/>
</dbReference>
<name>A0AAN6RWQ0_9PEZI</name>
<evidence type="ECO:0000259" key="6">
    <source>
        <dbReference type="PROSITE" id="PS51011"/>
    </source>
</evidence>
<dbReference type="Pfam" id="PF01388">
    <property type="entry name" value="ARID"/>
    <property type="match status" value="1"/>
</dbReference>
<keyword evidence="2" id="KW-0805">Transcription regulation</keyword>
<keyword evidence="3" id="KW-0804">Transcription</keyword>
<feature type="domain" description="RFX-type winged-helix" evidence="7">
    <location>
        <begin position="648"/>
        <end position="730"/>
    </location>
</feature>
<keyword evidence="4" id="KW-0539">Nucleus</keyword>
<dbReference type="PANTHER" id="PTHR22970:SF14">
    <property type="entry name" value="AT-RICH INTERACTIVE DOMAIN-CONTAINING PROTEIN 2"/>
    <property type="match status" value="1"/>
</dbReference>
<feature type="compositionally biased region" description="Low complexity" evidence="5">
    <location>
        <begin position="198"/>
        <end position="225"/>
    </location>
</feature>
<feature type="region of interest" description="Disordered" evidence="5">
    <location>
        <begin position="946"/>
        <end position="971"/>
    </location>
</feature>
<gene>
    <name evidence="8" type="ORF">C8A05DRAFT_12927</name>
</gene>
<dbReference type="CDD" id="cd16100">
    <property type="entry name" value="ARID"/>
    <property type="match status" value="1"/>
</dbReference>
<reference evidence="8" key="2">
    <citation type="submission" date="2023-05" db="EMBL/GenBank/DDBJ databases">
        <authorList>
            <consortium name="Lawrence Berkeley National Laboratory"/>
            <person name="Steindorff A."/>
            <person name="Hensen N."/>
            <person name="Bonometti L."/>
            <person name="Westerberg I."/>
            <person name="Brannstrom I.O."/>
            <person name="Guillou S."/>
            <person name="Cros-Aarteil S."/>
            <person name="Calhoun S."/>
            <person name="Haridas S."/>
            <person name="Kuo A."/>
            <person name="Mondo S."/>
            <person name="Pangilinan J."/>
            <person name="Riley R."/>
            <person name="Labutti K."/>
            <person name="Andreopoulos B."/>
            <person name="Lipzen A."/>
            <person name="Chen C."/>
            <person name="Yanf M."/>
            <person name="Daum C."/>
            <person name="Ng V."/>
            <person name="Clum A."/>
            <person name="Ohm R."/>
            <person name="Martin F."/>
            <person name="Silar P."/>
            <person name="Natvig D."/>
            <person name="Lalanne C."/>
            <person name="Gautier V."/>
            <person name="Ament-Velasquez S.L."/>
            <person name="Kruys A."/>
            <person name="Hutchinson M.I."/>
            <person name="Powell A.J."/>
            <person name="Barry K."/>
            <person name="Miller A.N."/>
            <person name="Grigoriev I.V."/>
            <person name="Debuchy R."/>
            <person name="Gladieux P."/>
            <person name="Thoren M.H."/>
            <person name="Johannesson H."/>
        </authorList>
    </citation>
    <scope>NUCLEOTIDE SEQUENCE</scope>
    <source>
        <strain evidence="8">CBS 103.79</strain>
    </source>
</reference>
<evidence type="ECO:0000256" key="3">
    <source>
        <dbReference type="ARBA" id="ARBA00023163"/>
    </source>
</evidence>
<dbReference type="InterPro" id="IPR011989">
    <property type="entry name" value="ARM-like"/>
</dbReference>
<evidence type="ECO:0008006" key="10">
    <source>
        <dbReference type="Google" id="ProtNLM"/>
    </source>
</evidence>
<proteinExistence type="predicted"/>
<dbReference type="InterPro" id="IPR001606">
    <property type="entry name" value="ARID_dom"/>
</dbReference>
<dbReference type="AlphaFoldDB" id="A0AAN6RWQ0"/>
<sequence>MAPTKPAVEHSVDRTPEYEKFIEELRVFHEKRGTNFDPEPKMGSFTVDLLKLFNFIVEHGGYDKVSDEKLMWRKMCEGLGLMRHNAPADAYTLKQIFYKNLAAYEIKTVHNKEPPPPEILEFTTAKGGSLLTRTVETFQARTKAEREGSTEDGTPSRERRPEETPTSGRASRGLREAPAPRVLFHPDTNSARQTRHVSGQQSGTSSSATHSQPQSQPHHNPQSHTGTPIPMHQNYPHPSRGGPSHGYNPPGPEMNNPLVQGYQPVPPQQVPLRIVDTPSSNPDLFARKRRLLRQPVGPIPNPGALVRASLPPGTLDGPNIYERCLLALRSGIRAEQGFGLNHLVKISFERGDKYKFSQFSGLAEGLTEFALGVGTMFHDVEWTICNDPDYDDYEIGELDGINGTADILERIAQLKLKGVQDSFQPAEFTDLLMLITEAVLTIRNMVMLPDNAWYIAEYPPVKDLLCILLNLPPLDVVVELKHCALDIAEQMTPYLILGSEDPLYRSLLAQLKSTDRGTILSALRAIGRIAMHHPTETNKLGGVPPSTLQSLMDWLLLNDDELVDACLDFLYQYTAVVANLDVMLEGTNVEHLVVHLVRLLSHGAKRSYREILVSEARLAYEPISCEQVIPIPKDLQERLLAMEEPERCFEWLRCFFEEDPESQITQIAIWQAYNSAFLESLKMMGRPMINAPEFIRHISTVYQSAGAQVVREGVNGESQKFIMRGIRPRPYPTTTDGRAYFQCQWRRPQGQPVLAGQPAKCGVWNLTAEAMWRHVLNDHLNVTPGEDGKYKNSEVTLACQWDACTKYPTPTALPLAQFMTHIKTHLVTEESRQVAYAASSTGLGAGSGSSGSAADGGSHATPTSASPSKRGSTSSASGGGSSGPKPRVIRPAKTITVTYEETASARDERNPNAQPQAAGIPLSAVLILRNIARNVVKTAAEEKMVKRAKQQQQQREQGQAGGDGDGDGEELVAEGGWNERLFRTVMPRLGEVFTENRLLAPYVTSLFQLLHRDKEGYGYGS</sequence>
<feature type="region of interest" description="Disordered" evidence="5">
    <location>
        <begin position="138"/>
        <end position="265"/>
    </location>
</feature>